<feature type="transmembrane region" description="Helical" evidence="1">
    <location>
        <begin position="6"/>
        <end position="23"/>
    </location>
</feature>
<sequence length="28" mass="3280">MILRIVLVISFLILLIKVIDLILERSDK</sequence>
<protein>
    <submittedName>
        <fullName evidence="2">Uncharacterized protein</fullName>
    </submittedName>
</protein>
<organism evidence="2">
    <name type="scientific">Dulem virus 59</name>
    <dbReference type="NCBI Taxonomy" id="3145770"/>
    <lineage>
        <taxon>Viruses</taxon>
        <taxon>Monodnaviria</taxon>
        <taxon>Loebvirae</taxon>
        <taxon>Hofneiviricota</taxon>
        <taxon>Faserviricetes</taxon>
        <taxon>Tubulavirales</taxon>
        <taxon>Inoviridae</taxon>
        <taxon>Inovirus</taxon>
    </lineage>
</organism>
<name>A0AAU8B7S4_9VIRU</name>
<accession>A0AAU8B7S4</accession>
<keyword evidence="1" id="KW-1133">Transmembrane helix</keyword>
<dbReference type="EMBL" id="PP511793">
    <property type="protein sequence ID" value="XCD07646.1"/>
    <property type="molecule type" value="Genomic_DNA"/>
</dbReference>
<proteinExistence type="predicted"/>
<keyword evidence="1" id="KW-0812">Transmembrane</keyword>
<reference evidence="2" key="1">
    <citation type="submission" date="2024-03" db="EMBL/GenBank/DDBJ databases">
        <title>Diverse circular DNA viruses in blood, oral, and fecal samples of captive lemurs.</title>
        <authorList>
            <person name="Paietta E.N."/>
            <person name="Kraberger S."/>
            <person name="Lund M.C."/>
            <person name="Custer J.M."/>
            <person name="Vargas K.M."/>
            <person name="Ehmke E.E."/>
            <person name="Yoder A.D."/>
            <person name="Varsani A."/>
        </authorList>
    </citation>
    <scope>NUCLEOTIDE SEQUENCE</scope>
    <source>
        <strain evidence="2">Duke_28FS_21</strain>
    </source>
</reference>
<evidence type="ECO:0000256" key="1">
    <source>
        <dbReference type="SAM" id="Phobius"/>
    </source>
</evidence>
<keyword evidence="1" id="KW-0472">Membrane</keyword>
<evidence type="ECO:0000313" key="2">
    <source>
        <dbReference type="EMBL" id="XCD07646.1"/>
    </source>
</evidence>